<evidence type="ECO:0000256" key="3">
    <source>
        <dbReference type="ARBA" id="ARBA00022729"/>
    </source>
</evidence>
<dbReference type="Proteomes" id="UP000278587">
    <property type="component" value="Unassembled WGS sequence"/>
</dbReference>
<dbReference type="GO" id="GO:0005576">
    <property type="term" value="C:extracellular region"/>
    <property type="evidence" value="ECO:0007669"/>
    <property type="project" value="TreeGrafter"/>
</dbReference>
<dbReference type="Gene3D" id="3.40.190.10">
    <property type="entry name" value="Periplasmic binding protein-like II"/>
    <property type="match status" value="2"/>
</dbReference>
<dbReference type="InterPro" id="IPR001638">
    <property type="entry name" value="Solute-binding_3/MltF_N"/>
</dbReference>
<dbReference type="GO" id="GO:0030288">
    <property type="term" value="C:outer membrane-bounded periplasmic space"/>
    <property type="evidence" value="ECO:0007669"/>
    <property type="project" value="TreeGrafter"/>
</dbReference>
<evidence type="ECO:0000313" key="6">
    <source>
        <dbReference type="Proteomes" id="UP000278587"/>
    </source>
</evidence>
<dbReference type="PANTHER" id="PTHR30085">
    <property type="entry name" value="AMINO ACID ABC TRANSPORTER PERMEASE"/>
    <property type="match status" value="1"/>
</dbReference>
<dbReference type="EMBL" id="RBOC01000032">
    <property type="protein sequence ID" value="RMM13826.1"/>
    <property type="molecule type" value="Genomic_DNA"/>
</dbReference>
<protein>
    <submittedName>
        <fullName evidence="5">Amino acid ABC transporter, periplasmic amino acid-binding protein</fullName>
    </submittedName>
</protein>
<organism evidence="5 6">
    <name type="scientific">Pseudomonas caricapapayae</name>
    <dbReference type="NCBI Taxonomy" id="46678"/>
    <lineage>
        <taxon>Bacteria</taxon>
        <taxon>Pseudomonadati</taxon>
        <taxon>Pseudomonadota</taxon>
        <taxon>Gammaproteobacteria</taxon>
        <taxon>Pseudomonadales</taxon>
        <taxon>Pseudomonadaceae</taxon>
        <taxon>Pseudomonas</taxon>
    </lineage>
</organism>
<gene>
    <name evidence="5" type="ORF">ALQ84_100028</name>
</gene>
<proteinExistence type="inferred from homology"/>
<dbReference type="SUPFAM" id="SSF53850">
    <property type="entry name" value="Periplasmic binding protein-like II"/>
    <property type="match status" value="1"/>
</dbReference>
<dbReference type="GO" id="GO:0006865">
    <property type="term" value="P:amino acid transport"/>
    <property type="evidence" value="ECO:0007669"/>
    <property type="project" value="TreeGrafter"/>
</dbReference>
<feature type="domain" description="Solute-binding protein family 3/N-terminal" evidence="4">
    <location>
        <begin position="97"/>
        <end position="326"/>
    </location>
</feature>
<dbReference type="PANTHER" id="PTHR30085:SF6">
    <property type="entry name" value="ABC TRANSPORTER GLUTAMINE-BINDING PROTEIN GLNH"/>
    <property type="match status" value="1"/>
</dbReference>
<dbReference type="CDD" id="cd13695">
    <property type="entry name" value="PBP2_Mlr3796_like"/>
    <property type="match status" value="1"/>
</dbReference>
<dbReference type="Pfam" id="PF00497">
    <property type="entry name" value="SBP_bac_3"/>
    <property type="match status" value="1"/>
</dbReference>
<evidence type="ECO:0000313" key="5">
    <source>
        <dbReference type="EMBL" id="RMM13826.1"/>
    </source>
</evidence>
<dbReference type="AlphaFoldDB" id="A0A3M3BNA0"/>
<keyword evidence="2" id="KW-0813">Transport</keyword>
<dbReference type="InterPro" id="IPR051455">
    <property type="entry name" value="Bact_solute-bind_prot3"/>
</dbReference>
<dbReference type="SMART" id="SM00062">
    <property type="entry name" value="PBPb"/>
    <property type="match status" value="1"/>
</dbReference>
<name>A0A3M3BNA0_9PSED</name>
<reference evidence="5 6" key="1">
    <citation type="submission" date="2018-08" db="EMBL/GenBank/DDBJ databases">
        <title>Recombination of ecologically and evolutionarily significant loci maintains genetic cohesion in the Pseudomonas syringae species complex.</title>
        <authorList>
            <person name="Dillon M."/>
            <person name="Thakur S."/>
            <person name="Almeida R.N.D."/>
            <person name="Weir B.S."/>
            <person name="Guttman D.S."/>
        </authorList>
    </citation>
    <scope>NUCLEOTIDE SEQUENCE [LARGE SCALE GENOMIC DNA]</scope>
    <source>
        <strain evidence="5 6">ICMP 4086</strain>
    </source>
</reference>
<evidence type="ECO:0000259" key="4">
    <source>
        <dbReference type="SMART" id="SM00062"/>
    </source>
</evidence>
<evidence type="ECO:0000256" key="1">
    <source>
        <dbReference type="ARBA" id="ARBA00010333"/>
    </source>
</evidence>
<sequence>MSHSYHRLWLQPFDLSRYFKSMFFASHVWHTFCCLFRCYIPESAIAEQLYLGGVYVMHRGPSFVKACAFLLAASFALANTAQAAEGSKLDAVLKRGNLVVGTGSTNAPWHFQGADGKLQGFDIDIGRIIAKGLFNDPSKVEFVVQSSDARIPNLLTDKVDISCQFITVTASRAQQVAFTLPYYREGVALLLPANSKYKEIDDLKAAGDDVTVAVLQNVYAEELVHQALPKAKVDQYDSVDLMYQAINSGRADTAATDQSSVKYLMVQNPGRYRSPAFAWSPQTYACAVKRGDQDWLNFVNTALHEAMTGVEFPAYAASFKQWFGVDLPVPAIGFPMEYK</sequence>
<accession>A0A3M3BNA0</accession>
<evidence type="ECO:0000256" key="2">
    <source>
        <dbReference type="ARBA" id="ARBA00022448"/>
    </source>
</evidence>
<comment type="similarity">
    <text evidence="1">Belongs to the bacterial solute-binding protein 3 family.</text>
</comment>
<comment type="caution">
    <text evidence="5">The sequence shown here is derived from an EMBL/GenBank/DDBJ whole genome shotgun (WGS) entry which is preliminary data.</text>
</comment>
<keyword evidence="3" id="KW-0732">Signal</keyword>